<name>A0A8J3Y1J1_9ACTN</name>
<dbReference type="InterPro" id="IPR043137">
    <property type="entry name" value="GGT_ssub_C"/>
</dbReference>
<gene>
    <name evidence="1" type="ORF">Pth03_75390</name>
</gene>
<protein>
    <submittedName>
        <fullName evidence="1">Gamma-glutamyltranspeptidase</fullName>
    </submittedName>
</protein>
<dbReference type="EMBL" id="BOOR01000078">
    <property type="protein sequence ID" value="GII59150.1"/>
    <property type="molecule type" value="Genomic_DNA"/>
</dbReference>
<evidence type="ECO:0000313" key="2">
    <source>
        <dbReference type="Proteomes" id="UP000605992"/>
    </source>
</evidence>
<dbReference type="Gene3D" id="1.10.246.130">
    <property type="match status" value="1"/>
</dbReference>
<proteinExistence type="predicted"/>
<sequence>MVCTVDHLASSAGVITLDRGGSAVDAAIAANAVLAVTSPHMCGLGGDLFALVHDGSVTALNASGRAGSGADPDRLRAEGRDRMPHLNDIRSVPVPGCVDGWAALHERWGRLPLSDLLAPAVRLAAGGFPGSPLLAPGGEFIGSLPGAGDFASARRAGDVIRRPGVARTLEAIATGGRAAFYEGEFGAGLLELGAGEYTPADLARSNADWVDPIEVEVFGHRIWTIPPNSQGYLLLLSLAILGKLDLPSDPSDPRWAHLLVEAARAAGHDRLDVLYEGATAPLESADARRARIDPERRSPFADHTAPGDTTYLCVVDGDGLAVSLIQSNAAGLGSLLFEPRTGINLHNRGIGFSLTPGHPAEYGPGKRPPHTLSPALITHPDGRLRSVIGTMGGDAQPQILLQLVTRLLDLGQTPGELIAAPRWVLGTGETGFDTWRPGAEVVVEVEDGAPWSDGLRERGHAVTAVEYGSNFGHAHVIDVLPSGVLAGAADPRALIGAVAGL</sequence>
<dbReference type="PANTHER" id="PTHR43881">
    <property type="entry name" value="GAMMA-GLUTAMYLTRANSPEPTIDASE (AFU_ORTHOLOGUE AFUA_4G13580)"/>
    <property type="match status" value="1"/>
</dbReference>
<dbReference type="PRINTS" id="PR01210">
    <property type="entry name" value="GGTRANSPTASE"/>
</dbReference>
<organism evidence="1 2">
    <name type="scientific">Planotetraspora thailandica</name>
    <dbReference type="NCBI Taxonomy" id="487172"/>
    <lineage>
        <taxon>Bacteria</taxon>
        <taxon>Bacillati</taxon>
        <taxon>Actinomycetota</taxon>
        <taxon>Actinomycetes</taxon>
        <taxon>Streptosporangiales</taxon>
        <taxon>Streptosporangiaceae</taxon>
        <taxon>Planotetraspora</taxon>
    </lineage>
</organism>
<dbReference type="Proteomes" id="UP000605992">
    <property type="component" value="Unassembled WGS sequence"/>
</dbReference>
<dbReference type="InterPro" id="IPR052896">
    <property type="entry name" value="GGT-like_enzyme"/>
</dbReference>
<dbReference type="SUPFAM" id="SSF56235">
    <property type="entry name" value="N-terminal nucleophile aminohydrolases (Ntn hydrolases)"/>
    <property type="match status" value="1"/>
</dbReference>
<dbReference type="InterPro" id="IPR029055">
    <property type="entry name" value="Ntn_hydrolases_N"/>
</dbReference>
<dbReference type="Gene3D" id="3.60.20.40">
    <property type="match status" value="1"/>
</dbReference>
<evidence type="ECO:0000313" key="1">
    <source>
        <dbReference type="EMBL" id="GII59150.1"/>
    </source>
</evidence>
<accession>A0A8J3Y1J1</accession>
<dbReference type="AlphaFoldDB" id="A0A8J3Y1J1"/>
<dbReference type="Pfam" id="PF01019">
    <property type="entry name" value="G_glu_transpept"/>
    <property type="match status" value="1"/>
</dbReference>
<comment type="caution">
    <text evidence="1">The sequence shown here is derived from an EMBL/GenBank/DDBJ whole genome shotgun (WGS) entry which is preliminary data.</text>
</comment>
<dbReference type="PANTHER" id="PTHR43881:SF1">
    <property type="entry name" value="GAMMA-GLUTAMYLTRANSPEPTIDASE (AFU_ORTHOLOGUE AFUA_4G13580)"/>
    <property type="match status" value="1"/>
</dbReference>
<reference evidence="1" key="1">
    <citation type="submission" date="2021-01" db="EMBL/GenBank/DDBJ databases">
        <title>Whole genome shotgun sequence of Planotetraspora thailandica NBRC 104271.</title>
        <authorList>
            <person name="Komaki H."/>
            <person name="Tamura T."/>
        </authorList>
    </citation>
    <scope>NUCLEOTIDE SEQUENCE</scope>
    <source>
        <strain evidence="1">NBRC 104271</strain>
    </source>
</reference>
<dbReference type="InterPro" id="IPR043138">
    <property type="entry name" value="GGT_lsub"/>
</dbReference>
<keyword evidence="2" id="KW-1185">Reference proteome</keyword>